<keyword evidence="3" id="KW-0809">Transit peptide</keyword>
<dbReference type="InterPro" id="IPR051991">
    <property type="entry name" value="Mitoribosomal_protein_bL32"/>
</dbReference>
<dbReference type="eggNOG" id="KOG4080">
    <property type="taxonomic scope" value="Eukaryota"/>
</dbReference>
<dbReference type="KEGG" id="yli:2909851"/>
<dbReference type="AlphaFoldDB" id="A0A1H6Q503"/>
<evidence type="ECO:0000313" key="8">
    <source>
        <dbReference type="EMBL" id="AOW03183.1"/>
    </source>
</evidence>
<dbReference type="SUPFAM" id="SSF57829">
    <property type="entry name" value="Zn-binding ribosomal proteins"/>
    <property type="match status" value="1"/>
</dbReference>
<dbReference type="Proteomes" id="UP000182444">
    <property type="component" value="Chromosome 1C"/>
</dbReference>
<dbReference type="EMBL" id="CP017555">
    <property type="protein sequence ID" value="AOW03183.1"/>
    <property type="molecule type" value="Genomic_DNA"/>
</dbReference>
<accession>A0A1H6Q503</accession>
<dbReference type="PANTHER" id="PTHR21026">
    <property type="entry name" value="39S RIBOSOMAL PROTEIN L32, MITOCHONDRIAL"/>
    <property type="match status" value="1"/>
</dbReference>
<reference evidence="9 11" key="2">
    <citation type="submission" date="2018-07" db="EMBL/GenBank/DDBJ databases">
        <title>Draft Genome Assemblies for Five Robust Yarrowia lipolytica Strains Exhibiting High Lipid Production and Pentose Sugar Utilization and Sugar Alcohol Secretion from Undetoxified Lignocellulosic Biomass Hydrolysates.</title>
        <authorList>
            <consortium name="DOE Joint Genome Institute"/>
            <person name="Walker C."/>
            <person name="Ryu S."/>
            <person name="Na H."/>
            <person name="Zane M."/>
            <person name="LaButti K."/>
            <person name="Lipzen A."/>
            <person name="Haridas S."/>
            <person name="Barry K."/>
            <person name="Grigoriev I.V."/>
            <person name="Quarterman J."/>
            <person name="Slininger P."/>
            <person name="Dien B."/>
            <person name="Trinh C.T."/>
        </authorList>
    </citation>
    <scope>NUCLEOTIDE SEQUENCE [LARGE SCALE GENOMIC DNA]</scope>
    <source>
        <strain evidence="9 11">YB392</strain>
    </source>
</reference>
<proteinExistence type="inferred from homology"/>
<evidence type="ECO:0000256" key="7">
    <source>
        <dbReference type="ARBA" id="ARBA00039935"/>
    </source>
</evidence>
<gene>
    <name evidence="9" type="ORF">B0I71DRAFT_129738</name>
    <name evidence="8" type="ORF">YALI1_C29148g</name>
</gene>
<dbReference type="Proteomes" id="UP000256601">
    <property type="component" value="Unassembled WGS sequence"/>
</dbReference>
<dbReference type="PANTHER" id="PTHR21026:SF2">
    <property type="entry name" value="LARGE RIBOSOMAL SUBUNIT PROTEIN BL32M"/>
    <property type="match status" value="1"/>
</dbReference>
<keyword evidence="5" id="KW-0496">Mitochondrion</keyword>
<reference evidence="8 10" key="1">
    <citation type="journal article" date="2016" name="PLoS ONE">
        <title>Sequence Assembly of Yarrowia lipolytica Strain W29/CLIB89 Shows Transposable Element Diversity.</title>
        <authorList>
            <person name="Magnan C."/>
            <person name="Yu J."/>
            <person name="Chang I."/>
            <person name="Jahn E."/>
            <person name="Kanomata Y."/>
            <person name="Wu J."/>
            <person name="Zeller M."/>
            <person name="Oakes M."/>
            <person name="Baldi P."/>
            <person name="Sandmeyer S."/>
        </authorList>
    </citation>
    <scope>NUCLEOTIDE SEQUENCE [LARGE SCALE GENOMIC DNA]</scope>
    <source>
        <strain evidence="8">CLIB89</strain>
        <strain evidence="10">CLIB89(W29)</strain>
    </source>
</reference>
<dbReference type="VEuPathDB" id="FungiDB:YALI0_C21109g"/>
<dbReference type="GO" id="GO:0006412">
    <property type="term" value="P:translation"/>
    <property type="evidence" value="ECO:0007669"/>
    <property type="project" value="InterPro"/>
</dbReference>
<evidence type="ECO:0000256" key="5">
    <source>
        <dbReference type="ARBA" id="ARBA00023128"/>
    </source>
</evidence>
<dbReference type="EMBL" id="KZ858968">
    <property type="protein sequence ID" value="RDW27152.1"/>
    <property type="molecule type" value="Genomic_DNA"/>
</dbReference>
<dbReference type="InterPro" id="IPR011332">
    <property type="entry name" value="Ribosomal_zn-bd"/>
</dbReference>
<dbReference type="Pfam" id="PF01783">
    <property type="entry name" value="Ribosomal_L32p"/>
    <property type="match status" value="1"/>
</dbReference>
<comment type="subcellular location">
    <subcellularLocation>
        <location evidence="1">Mitochondrion</location>
    </subcellularLocation>
</comment>
<protein>
    <recommendedName>
        <fullName evidence="7">Large ribosomal subunit protein bL32m</fullName>
    </recommendedName>
</protein>
<dbReference type="GO" id="GO:0003735">
    <property type="term" value="F:structural constituent of ribosome"/>
    <property type="evidence" value="ECO:0007669"/>
    <property type="project" value="InterPro"/>
</dbReference>
<dbReference type="InterPro" id="IPR002677">
    <property type="entry name" value="Ribosomal_bL32"/>
</dbReference>
<dbReference type="VEuPathDB" id="FungiDB:YALI1_C29148g"/>
<dbReference type="OrthoDB" id="2014905at2759"/>
<evidence type="ECO:0000256" key="6">
    <source>
        <dbReference type="ARBA" id="ARBA00023274"/>
    </source>
</evidence>
<evidence type="ECO:0000313" key="10">
    <source>
        <dbReference type="Proteomes" id="UP000182444"/>
    </source>
</evidence>
<sequence>MALQLTKPFVAALSAQIPVAVSVTLAPGLLGGLFGGAQHDLDLETPSREVDLEQHKHEDCDHGIVYAVPKKKVSYGQKRKRFLADTKALKPLTNLNRCPACGHVKRMHTLCMHCFYELRSFFAKKTRDAESLVDKKQPPTLPAHDEAFIYKNKIDRPHYDKLKDTASYVLKYPRSQVYKKKDKSRD</sequence>
<keyword evidence="6" id="KW-0687">Ribonucleoprotein</keyword>
<dbReference type="RefSeq" id="XP_502075.1">
    <property type="nucleotide sequence ID" value="XM_502075.1"/>
</dbReference>
<evidence type="ECO:0000313" key="9">
    <source>
        <dbReference type="EMBL" id="RDW27152.1"/>
    </source>
</evidence>
<keyword evidence="4" id="KW-0689">Ribosomal protein</keyword>
<evidence type="ECO:0000256" key="1">
    <source>
        <dbReference type="ARBA" id="ARBA00004173"/>
    </source>
</evidence>
<comment type="similarity">
    <text evidence="2">Belongs to the bacterial ribosomal protein bL32 family.</text>
</comment>
<organism evidence="8 10">
    <name type="scientific">Yarrowia lipolytica</name>
    <name type="common">Candida lipolytica</name>
    <dbReference type="NCBI Taxonomy" id="4952"/>
    <lineage>
        <taxon>Eukaryota</taxon>
        <taxon>Fungi</taxon>
        <taxon>Dikarya</taxon>
        <taxon>Ascomycota</taxon>
        <taxon>Saccharomycotina</taxon>
        <taxon>Dipodascomycetes</taxon>
        <taxon>Dipodascales</taxon>
        <taxon>Dipodascales incertae sedis</taxon>
        <taxon>Yarrowia</taxon>
    </lineage>
</organism>
<evidence type="ECO:0000313" key="11">
    <source>
        <dbReference type="Proteomes" id="UP000256601"/>
    </source>
</evidence>
<dbReference type="GO" id="GO:0005762">
    <property type="term" value="C:mitochondrial large ribosomal subunit"/>
    <property type="evidence" value="ECO:0007669"/>
    <property type="project" value="TreeGrafter"/>
</dbReference>
<name>A0A1H6Q503_YARLL</name>
<evidence type="ECO:0000256" key="2">
    <source>
        <dbReference type="ARBA" id="ARBA00008560"/>
    </source>
</evidence>
<dbReference type="NCBIfam" id="TIGR01031">
    <property type="entry name" value="rpmF_bact"/>
    <property type="match status" value="1"/>
</dbReference>
<dbReference type="GeneID" id="2909851"/>
<evidence type="ECO:0000256" key="4">
    <source>
        <dbReference type="ARBA" id="ARBA00022980"/>
    </source>
</evidence>
<evidence type="ECO:0000256" key="3">
    <source>
        <dbReference type="ARBA" id="ARBA00022946"/>
    </source>
</evidence>